<accession>E0UAE2</accession>
<dbReference type="GO" id="GO:0030077">
    <property type="term" value="C:plasma membrane light-harvesting complex"/>
    <property type="evidence" value="ECO:0007669"/>
    <property type="project" value="InterPro"/>
</dbReference>
<dbReference type="STRING" id="497965.Cyan7822_0647"/>
<dbReference type="InterPro" id="IPR014747">
    <property type="entry name" value="Bac_photo_RC_H_C"/>
</dbReference>
<dbReference type="KEGG" id="cyj:Cyan7822_0647"/>
<dbReference type="AlphaFoldDB" id="E0UAE2"/>
<dbReference type="SUPFAM" id="SSF50346">
    <property type="entry name" value="PRC-barrel domain"/>
    <property type="match status" value="1"/>
</dbReference>
<dbReference type="Gene3D" id="3.90.50.10">
    <property type="entry name" value="Photosynthetic Reaction Center, subunit H, domain 2"/>
    <property type="match status" value="1"/>
</dbReference>
<evidence type="ECO:0000313" key="4">
    <source>
        <dbReference type="Proteomes" id="UP000008206"/>
    </source>
</evidence>
<dbReference type="Pfam" id="PF05239">
    <property type="entry name" value="PRC"/>
    <property type="match status" value="1"/>
</dbReference>
<name>E0UAE2_GLOV7</name>
<reference evidence="4" key="1">
    <citation type="journal article" date="2011" name="MBio">
        <title>Novel metabolic attributes of the genus Cyanothece, comprising a group of unicellular nitrogen-fixing Cyanobacteria.</title>
        <authorList>
            <person name="Bandyopadhyay A."/>
            <person name="Elvitigala T."/>
            <person name="Welsh E."/>
            <person name="Stockel J."/>
            <person name="Liberton M."/>
            <person name="Min H."/>
            <person name="Sherman L.A."/>
            <person name="Pakrasi H.B."/>
        </authorList>
    </citation>
    <scope>NUCLEOTIDE SEQUENCE [LARGE SCALE GENOMIC DNA]</scope>
    <source>
        <strain evidence="4">PCC 7822</strain>
    </source>
</reference>
<evidence type="ECO:0000313" key="3">
    <source>
        <dbReference type="EMBL" id="ADN12683.1"/>
    </source>
</evidence>
<organism evidence="3 4">
    <name type="scientific">Gloeothece verrucosa (strain PCC 7822)</name>
    <name type="common">Cyanothece sp. (strain PCC 7822)</name>
    <dbReference type="NCBI Taxonomy" id="497965"/>
    <lineage>
        <taxon>Bacteria</taxon>
        <taxon>Bacillati</taxon>
        <taxon>Cyanobacteriota</taxon>
        <taxon>Cyanophyceae</taxon>
        <taxon>Oscillatoriophycideae</taxon>
        <taxon>Chroococcales</taxon>
        <taxon>Aphanothecaceae</taxon>
        <taxon>Gloeothece</taxon>
        <taxon>Gloeothece verrucosa</taxon>
    </lineage>
</organism>
<dbReference type="RefSeq" id="WP_013320793.1">
    <property type="nucleotide sequence ID" value="NC_014501.1"/>
</dbReference>
<evidence type="ECO:0000256" key="1">
    <source>
        <dbReference type="SAM" id="MobiDB-lite"/>
    </source>
</evidence>
<keyword evidence="4" id="KW-1185">Reference proteome</keyword>
<protein>
    <submittedName>
        <fullName evidence="3">PRC-barrel domain protein</fullName>
    </submittedName>
</protein>
<dbReference type="OrthoDB" id="510842at2"/>
<feature type="region of interest" description="Disordered" evidence="1">
    <location>
        <begin position="124"/>
        <end position="150"/>
    </location>
</feature>
<gene>
    <name evidence="3" type="ordered locus">Cyan7822_0647</name>
</gene>
<dbReference type="EMBL" id="CP002198">
    <property type="protein sequence ID" value="ADN12683.1"/>
    <property type="molecule type" value="Genomic_DNA"/>
</dbReference>
<evidence type="ECO:0000259" key="2">
    <source>
        <dbReference type="Pfam" id="PF05239"/>
    </source>
</evidence>
<sequence length="193" mass="22287">MALYKLRDFIPDYQEYFDHDDILKYDLYVGNDKVGSIDDLLVDDKGQFRYFLINTGIWLFGKKVLLPVGLARIDYIEHRVHADTLSKEQVENLPEYSEDMTVDFEHEEGVRKVYRSGRREKTPAGLGVGYGGADSAPSTPNTTPSVDLSAGYDGYDKDSYDYNLDRDLYDLSEQNHAKLLSSQERLRLRRQNR</sequence>
<dbReference type="InterPro" id="IPR027275">
    <property type="entry name" value="PRC-brl_dom"/>
</dbReference>
<dbReference type="InterPro" id="IPR011033">
    <property type="entry name" value="PRC_barrel-like_sf"/>
</dbReference>
<dbReference type="GO" id="GO:0019684">
    <property type="term" value="P:photosynthesis, light reaction"/>
    <property type="evidence" value="ECO:0007669"/>
    <property type="project" value="InterPro"/>
</dbReference>
<dbReference type="HOGENOM" id="CLU_1406694_0_0_3"/>
<dbReference type="Proteomes" id="UP000008206">
    <property type="component" value="Chromosome"/>
</dbReference>
<dbReference type="eggNOG" id="COG3861">
    <property type="taxonomic scope" value="Bacteria"/>
</dbReference>
<proteinExistence type="predicted"/>
<feature type="domain" description="PRC-barrel" evidence="2">
    <location>
        <begin position="17"/>
        <end position="88"/>
    </location>
</feature>
<feature type="compositionally biased region" description="Polar residues" evidence="1">
    <location>
        <begin position="136"/>
        <end position="146"/>
    </location>
</feature>